<feature type="compositionally biased region" description="Gly residues" evidence="1">
    <location>
        <begin position="361"/>
        <end position="372"/>
    </location>
</feature>
<reference evidence="2" key="1">
    <citation type="journal article" date="2011" name="J. Bacteriol.">
        <title>Genome Sequence of an Erwinia amylovora Strain with Pathogenicity Restricted to Rubus Plants.</title>
        <authorList>
            <person name="Powney R."/>
            <person name="Smits T.H."/>
            <person name="Sawbridge T."/>
            <person name="Frey B."/>
            <person name="Blom J."/>
            <person name="Frey J.E."/>
            <person name="Plummer K.M."/>
            <person name="Beer S.V."/>
            <person name="Luck J."/>
            <person name="Duffy B."/>
            <person name="Rodoni B."/>
        </authorList>
    </citation>
    <scope>NUCLEOTIDE SEQUENCE</scope>
    <source>
        <strain evidence="2">ATCC BAA-2158</strain>
    </source>
</reference>
<proteinExistence type="predicted"/>
<accession>E5B7F3</accession>
<gene>
    <name evidence="2" type="ORF">EAIL5_2586</name>
</gene>
<protein>
    <submittedName>
        <fullName evidence="2">Uncharacterized protein</fullName>
    </submittedName>
</protein>
<feature type="region of interest" description="Disordered" evidence="1">
    <location>
        <begin position="361"/>
        <end position="390"/>
    </location>
</feature>
<dbReference type="AntiFam" id="ANF00178">
    <property type="entry name" value="Shadow ORF (opposite dhbF)"/>
</dbReference>
<name>E5B7F3_ERWAM</name>
<sequence length="542" mass="56016">MPAAEAAQRGAEFSAEVNGRGRAEVALLRRSRPVGGQRQQVRRTVQLLIPVVGLLRQAFRGEEPALPGGIVGELQRQRRQHGGASGAAGVIAGAQFAPHHPDRPAVGDDVVLGDQQAAAVVGQPYKAGAHQRTARQGEGLMGFLRAEPLQLRLMVGVVAQVVVHQRRRGVRRQQAGEGLAVLLAEGHAPGLVAGEEVAEGEVQGAGVEVAVQRHGGGHVVGGGVLLKLPEEPQALLGKGERQRSVAVGADKCGQGVTRSGADGGGHLCQQRVGENLLYRQRAVVQLAQTAAEPDRQQGVAAEGEEVIAATDAADAEQFAPQVGEELFGVALRRFEVGAGKGVVVGDGQCAAVKLAVGGEGQGVEGEPGGGQHVVGQTPGKEGAQRGGGGGVVRAQRDNVSHEARFGAGALLCGDGGLAYVGVLTEACGDFARLDAEAADFDLVIVAAEVNQAAVILIACEVAGAVHARAGQRAERVVKEAFCGQFRTVQVAARHPGTANPDLTYRSWRHLLSGFIQQVDSGIGYRATYGLTYRSVPRIAVPG</sequence>
<dbReference type="EMBL" id="FR719192">
    <property type="protein sequence ID" value="CBX81406.1"/>
    <property type="molecule type" value="Genomic_DNA"/>
</dbReference>
<evidence type="ECO:0000256" key="1">
    <source>
        <dbReference type="SAM" id="MobiDB-lite"/>
    </source>
</evidence>
<evidence type="ECO:0000313" key="2">
    <source>
        <dbReference type="EMBL" id="CBX81406.1"/>
    </source>
</evidence>
<organism evidence="2">
    <name type="scientific">Erwinia amylovora ATCC BAA-2158</name>
    <dbReference type="NCBI Taxonomy" id="889211"/>
    <lineage>
        <taxon>Bacteria</taxon>
        <taxon>Pseudomonadati</taxon>
        <taxon>Pseudomonadota</taxon>
        <taxon>Gammaproteobacteria</taxon>
        <taxon>Enterobacterales</taxon>
        <taxon>Erwiniaceae</taxon>
        <taxon>Erwinia</taxon>
    </lineage>
</organism>
<dbReference type="AlphaFoldDB" id="E5B7F3"/>